<evidence type="ECO:0000259" key="3">
    <source>
        <dbReference type="Pfam" id="PF13229"/>
    </source>
</evidence>
<reference evidence="4" key="1">
    <citation type="submission" date="2021-08" db="EMBL/GenBank/DDBJ databases">
        <authorList>
            <person name="Stevens D.C."/>
        </authorList>
    </citation>
    <scope>NUCLEOTIDE SEQUENCE</scope>
    <source>
        <strain evidence="4">DSM 53165</strain>
    </source>
</reference>
<feature type="signal peptide" evidence="2">
    <location>
        <begin position="1"/>
        <end position="30"/>
    </location>
</feature>
<evidence type="ECO:0000313" key="5">
    <source>
        <dbReference type="Proteomes" id="UP001139031"/>
    </source>
</evidence>
<proteinExistence type="predicted"/>
<evidence type="ECO:0000313" key="4">
    <source>
        <dbReference type="EMBL" id="MBZ5714719.1"/>
    </source>
</evidence>
<dbReference type="SMART" id="SM00710">
    <property type="entry name" value="PbH1"/>
    <property type="match status" value="7"/>
</dbReference>
<name>A0ABS7U2G6_9BACT</name>
<dbReference type="InterPro" id="IPR011050">
    <property type="entry name" value="Pectin_lyase_fold/virulence"/>
</dbReference>
<dbReference type="InterPro" id="IPR022441">
    <property type="entry name" value="Para_beta_helix_rpt-2"/>
</dbReference>
<dbReference type="InterPro" id="IPR039448">
    <property type="entry name" value="Beta_helix"/>
</dbReference>
<evidence type="ECO:0000256" key="2">
    <source>
        <dbReference type="SAM" id="SignalP"/>
    </source>
</evidence>
<dbReference type="SUPFAM" id="SSF51126">
    <property type="entry name" value="Pectin lyase-like"/>
    <property type="match status" value="1"/>
</dbReference>
<keyword evidence="5" id="KW-1185">Reference proteome</keyword>
<dbReference type="Gene3D" id="2.160.20.10">
    <property type="entry name" value="Single-stranded right-handed beta-helix, Pectin lyase-like"/>
    <property type="match status" value="1"/>
</dbReference>
<dbReference type="Pfam" id="PF13229">
    <property type="entry name" value="Beta_helix"/>
    <property type="match status" value="1"/>
</dbReference>
<dbReference type="EMBL" id="JAIRAU010000049">
    <property type="protein sequence ID" value="MBZ5714719.1"/>
    <property type="molecule type" value="Genomic_DNA"/>
</dbReference>
<feature type="domain" description="Right handed beta helix" evidence="3">
    <location>
        <begin position="162"/>
        <end position="296"/>
    </location>
</feature>
<feature type="compositionally biased region" description="Low complexity" evidence="1">
    <location>
        <begin position="43"/>
        <end position="74"/>
    </location>
</feature>
<dbReference type="InterPro" id="IPR012334">
    <property type="entry name" value="Pectin_lyas_fold"/>
</dbReference>
<dbReference type="NCBIfam" id="TIGR03805">
    <property type="entry name" value="beta_helix_1"/>
    <property type="match status" value="1"/>
</dbReference>
<feature type="chain" id="PRO_5045487339" evidence="2">
    <location>
        <begin position="31"/>
        <end position="469"/>
    </location>
</feature>
<gene>
    <name evidence="4" type="ORF">K7C98_36270</name>
</gene>
<organism evidence="4 5">
    <name type="scientific">Nannocystis pusilla</name>
    <dbReference type="NCBI Taxonomy" id="889268"/>
    <lineage>
        <taxon>Bacteria</taxon>
        <taxon>Pseudomonadati</taxon>
        <taxon>Myxococcota</taxon>
        <taxon>Polyangia</taxon>
        <taxon>Nannocystales</taxon>
        <taxon>Nannocystaceae</taxon>
        <taxon>Nannocystis</taxon>
    </lineage>
</organism>
<dbReference type="InterPro" id="IPR022442">
    <property type="entry name" value="SO_2930-like_dom"/>
</dbReference>
<evidence type="ECO:0000256" key="1">
    <source>
        <dbReference type="SAM" id="MobiDB-lite"/>
    </source>
</evidence>
<dbReference type="InterPro" id="IPR006626">
    <property type="entry name" value="PbH1"/>
</dbReference>
<comment type="caution">
    <text evidence="4">The sequence shown here is derived from an EMBL/GenBank/DDBJ whole genome shotgun (WGS) entry which is preliminary data.</text>
</comment>
<protein>
    <submittedName>
        <fullName evidence="4">Right-handed parallel beta-helix repeat-containing protein</fullName>
    </submittedName>
</protein>
<dbReference type="NCBIfam" id="TIGR03804">
    <property type="entry name" value="para_beta_helix"/>
    <property type="match status" value="1"/>
</dbReference>
<dbReference type="RefSeq" id="WP_224196452.1">
    <property type="nucleotide sequence ID" value="NZ_JAIRAU010000049.1"/>
</dbReference>
<dbReference type="PROSITE" id="PS51257">
    <property type="entry name" value="PROKAR_LIPOPROTEIN"/>
    <property type="match status" value="1"/>
</dbReference>
<keyword evidence="2" id="KW-0732">Signal</keyword>
<dbReference type="Proteomes" id="UP001139031">
    <property type="component" value="Unassembled WGS sequence"/>
</dbReference>
<accession>A0ABS7U2G6</accession>
<feature type="region of interest" description="Disordered" evidence="1">
    <location>
        <begin position="28"/>
        <end position="94"/>
    </location>
</feature>
<sequence length="469" mass="48349">MKSPGRPPLLSFARAGVTGLALTLSLGACGGDDKGDTDGDGTIGTDTTVGTEPTAGTDATDATDGTAGTEPTGTDTEDTSAPATTGEEMPADCDAFVSPSDDDVAALQGALLDAADGDIVCMAEGLFELNTEISISANNLTLRGAGREQTILDFSTQDLGANGIKISGDGVTVQNFTVRETPGDGIRGDDVADITFDGVSVEWAAKESLESGAYGFYPVGCTGVVIRNSRVIGARDAGIYVGQSSNILVEDNEAYDNVAGIEIENSTGATLRRNHAYNNTGGILIFNLPGLPVQNGKHTLAYENIVENNNGNNFGIPGTSVAAVPPGVGFMILASDENELRNNTIRGNRTSGVIIVSYNEAIGLEPADDPNFDAFAEGNYIHDNNFSDNGTMPATPVDGVAGVPAPDIQFDGCLNPDAAPMDPAVVNCLWQNGDADYINFDLCGGLANKSTDLEPVTCQHTALPELPAG</sequence>